<keyword evidence="9" id="KW-1185">Reference proteome</keyword>
<dbReference type="GO" id="GO:0005524">
    <property type="term" value="F:ATP binding"/>
    <property type="evidence" value="ECO:0007669"/>
    <property type="project" value="UniProtKB-KW"/>
</dbReference>
<evidence type="ECO:0000256" key="1">
    <source>
        <dbReference type="ARBA" id="ARBA00004202"/>
    </source>
</evidence>
<sequence length="310" mass="32922">MPDPTTGPTSDPIVDFAGVDKHFGRTHALDGLDLRVEPGSVHGFLGPNGAGKSTTIRILLGLVRADGGRPLLFGRDPWRHAVELHERLAYVPGDVVLWPSLSAGECIDLLATSGPRINADRRSELTERFDLDPTKRARDLSKGTRQKVALVAALASDVDLLVLDEPTSGLDPLMEEVFQECVRERAQAGTTVLLSSHILGEVDALADTVTIIRQGRTVESSALADLRRRTRTKVRATTSGDVAGLDSVAALADLASTRVDGQVESSFTVPPDHLPEALVALQDAGLLTLTATPPSLDELFASAYESGAAS</sequence>
<dbReference type="OrthoDB" id="9804819at2"/>
<dbReference type="GO" id="GO:0016887">
    <property type="term" value="F:ATP hydrolysis activity"/>
    <property type="evidence" value="ECO:0007669"/>
    <property type="project" value="InterPro"/>
</dbReference>
<evidence type="ECO:0000256" key="5">
    <source>
        <dbReference type="ARBA" id="ARBA00022840"/>
    </source>
</evidence>
<keyword evidence="5 8" id="KW-0067">ATP-binding</keyword>
<evidence type="ECO:0000256" key="4">
    <source>
        <dbReference type="ARBA" id="ARBA00022741"/>
    </source>
</evidence>
<dbReference type="RefSeq" id="WP_100414405.1">
    <property type="nucleotide sequence ID" value="NZ_PGEZ01000001.1"/>
</dbReference>
<dbReference type="CDD" id="cd03230">
    <property type="entry name" value="ABC_DR_subfamily_A"/>
    <property type="match status" value="1"/>
</dbReference>
<evidence type="ECO:0000256" key="3">
    <source>
        <dbReference type="ARBA" id="ARBA00022448"/>
    </source>
</evidence>
<gene>
    <name evidence="8" type="ORF">CLV56_0755</name>
</gene>
<dbReference type="Proteomes" id="UP000230842">
    <property type="component" value="Unassembled WGS sequence"/>
</dbReference>
<dbReference type="InterPro" id="IPR003593">
    <property type="entry name" value="AAA+_ATPase"/>
</dbReference>
<dbReference type="Pfam" id="PF00005">
    <property type="entry name" value="ABC_tran"/>
    <property type="match status" value="1"/>
</dbReference>
<dbReference type="Gene3D" id="3.40.50.300">
    <property type="entry name" value="P-loop containing nucleotide triphosphate hydrolases"/>
    <property type="match status" value="1"/>
</dbReference>
<dbReference type="InterPro" id="IPR027417">
    <property type="entry name" value="P-loop_NTPase"/>
</dbReference>
<dbReference type="GO" id="GO:0046677">
    <property type="term" value="P:response to antibiotic"/>
    <property type="evidence" value="ECO:0007669"/>
    <property type="project" value="UniProtKB-KW"/>
</dbReference>
<evidence type="ECO:0000256" key="2">
    <source>
        <dbReference type="ARBA" id="ARBA00005417"/>
    </source>
</evidence>
<dbReference type="GO" id="GO:0005886">
    <property type="term" value="C:plasma membrane"/>
    <property type="evidence" value="ECO:0007669"/>
    <property type="project" value="UniProtKB-SubCell"/>
</dbReference>
<protein>
    <submittedName>
        <fullName evidence="8">ABC-2 type transport system ATP-binding protein</fullName>
    </submittedName>
</protein>
<dbReference type="SUPFAM" id="SSF52540">
    <property type="entry name" value="P-loop containing nucleoside triphosphate hydrolases"/>
    <property type="match status" value="1"/>
</dbReference>
<reference evidence="8 9" key="1">
    <citation type="submission" date="2017-11" db="EMBL/GenBank/DDBJ databases">
        <title>Genomic Encyclopedia of Archaeal and Bacterial Type Strains, Phase II (KMG-II): From Individual Species to Whole Genera.</title>
        <authorList>
            <person name="Goeker M."/>
        </authorList>
    </citation>
    <scope>NUCLEOTIDE SEQUENCE [LARGE SCALE GENOMIC DNA]</scope>
    <source>
        <strain evidence="8 9">DSM 27763</strain>
    </source>
</reference>
<dbReference type="InterPro" id="IPR050763">
    <property type="entry name" value="ABC_transporter_ATP-binding"/>
</dbReference>
<dbReference type="PROSITE" id="PS50893">
    <property type="entry name" value="ABC_TRANSPORTER_2"/>
    <property type="match status" value="1"/>
</dbReference>
<keyword evidence="6" id="KW-0046">Antibiotic resistance</keyword>
<dbReference type="SMART" id="SM00382">
    <property type="entry name" value="AAA"/>
    <property type="match status" value="1"/>
</dbReference>
<comment type="similarity">
    <text evidence="2">Belongs to the ABC transporter superfamily.</text>
</comment>
<dbReference type="PANTHER" id="PTHR42711">
    <property type="entry name" value="ABC TRANSPORTER ATP-BINDING PROTEIN"/>
    <property type="match status" value="1"/>
</dbReference>
<comment type="caution">
    <text evidence="8">The sequence shown here is derived from an EMBL/GenBank/DDBJ whole genome shotgun (WGS) entry which is preliminary data.</text>
</comment>
<comment type="subcellular location">
    <subcellularLocation>
        <location evidence="1">Cell membrane</location>
        <topology evidence="1">Peripheral membrane protein</topology>
    </subcellularLocation>
</comment>
<keyword evidence="3" id="KW-0813">Transport</keyword>
<dbReference type="PANTHER" id="PTHR42711:SF5">
    <property type="entry name" value="ABC TRANSPORTER ATP-BINDING PROTEIN NATA"/>
    <property type="match status" value="1"/>
</dbReference>
<keyword evidence="4" id="KW-0547">Nucleotide-binding</keyword>
<evidence type="ECO:0000256" key="6">
    <source>
        <dbReference type="ARBA" id="ARBA00023251"/>
    </source>
</evidence>
<dbReference type="InterPro" id="IPR003439">
    <property type="entry name" value="ABC_transporter-like_ATP-bd"/>
</dbReference>
<evidence type="ECO:0000313" key="9">
    <source>
        <dbReference type="Proteomes" id="UP000230842"/>
    </source>
</evidence>
<name>A0A2M9BF24_9ACTN</name>
<evidence type="ECO:0000259" key="7">
    <source>
        <dbReference type="PROSITE" id="PS50893"/>
    </source>
</evidence>
<feature type="domain" description="ABC transporter" evidence="7">
    <location>
        <begin position="14"/>
        <end position="239"/>
    </location>
</feature>
<proteinExistence type="inferred from homology"/>
<accession>A0A2M9BF24</accession>
<dbReference type="EMBL" id="PGEZ01000001">
    <property type="protein sequence ID" value="PJJ56546.1"/>
    <property type="molecule type" value="Genomic_DNA"/>
</dbReference>
<organism evidence="8 9">
    <name type="scientific">Mumia flava</name>
    <dbReference type="NCBI Taxonomy" id="1348852"/>
    <lineage>
        <taxon>Bacteria</taxon>
        <taxon>Bacillati</taxon>
        <taxon>Actinomycetota</taxon>
        <taxon>Actinomycetes</taxon>
        <taxon>Propionibacteriales</taxon>
        <taxon>Nocardioidaceae</taxon>
        <taxon>Mumia</taxon>
    </lineage>
</organism>
<evidence type="ECO:0000313" key="8">
    <source>
        <dbReference type="EMBL" id="PJJ56546.1"/>
    </source>
</evidence>
<dbReference type="AlphaFoldDB" id="A0A2M9BF24"/>